<feature type="domain" description="Peptidase M16 N-terminal" evidence="2">
    <location>
        <begin position="58"/>
        <end position="180"/>
    </location>
</feature>
<organism evidence="4 5">
    <name type="scientific">Ferrovibrio terrae</name>
    <dbReference type="NCBI Taxonomy" id="2594003"/>
    <lineage>
        <taxon>Bacteria</taxon>
        <taxon>Pseudomonadati</taxon>
        <taxon>Pseudomonadota</taxon>
        <taxon>Alphaproteobacteria</taxon>
        <taxon>Rhodospirillales</taxon>
        <taxon>Rhodospirillaceae</taxon>
        <taxon>Ferrovibrio</taxon>
    </lineage>
</organism>
<dbReference type="GO" id="GO:0046872">
    <property type="term" value="F:metal ion binding"/>
    <property type="evidence" value="ECO:0007669"/>
    <property type="project" value="InterPro"/>
</dbReference>
<keyword evidence="1" id="KW-0732">Signal</keyword>
<evidence type="ECO:0000313" key="4">
    <source>
        <dbReference type="EMBL" id="QDO95827.1"/>
    </source>
</evidence>
<dbReference type="Pfam" id="PF05193">
    <property type="entry name" value="Peptidase_M16_C"/>
    <property type="match status" value="1"/>
</dbReference>
<dbReference type="AlphaFoldDB" id="A0A516GWC3"/>
<reference evidence="4 5" key="1">
    <citation type="submission" date="2019-07" db="EMBL/GenBank/DDBJ databases">
        <title>Genome sequencing for Ferrovibrio sp. K5.</title>
        <authorList>
            <person name="Park S.-J."/>
        </authorList>
    </citation>
    <scope>NUCLEOTIDE SEQUENCE [LARGE SCALE GENOMIC DNA]</scope>
    <source>
        <strain evidence="4 5">K5</strain>
    </source>
</reference>
<evidence type="ECO:0000259" key="2">
    <source>
        <dbReference type="Pfam" id="PF00675"/>
    </source>
</evidence>
<feature type="chain" id="PRO_5022222701" evidence="1">
    <location>
        <begin position="19"/>
        <end position="448"/>
    </location>
</feature>
<accession>A0A516GWC3</accession>
<dbReference type="Gene3D" id="3.30.830.10">
    <property type="entry name" value="Metalloenzyme, LuxS/M16 peptidase-like"/>
    <property type="match status" value="2"/>
</dbReference>
<dbReference type="KEGG" id="fer:FNB15_00345"/>
<protein>
    <submittedName>
        <fullName evidence="4">Insulinase family protein</fullName>
    </submittedName>
</protein>
<dbReference type="Proteomes" id="UP000317496">
    <property type="component" value="Chromosome"/>
</dbReference>
<evidence type="ECO:0000259" key="3">
    <source>
        <dbReference type="Pfam" id="PF05193"/>
    </source>
</evidence>
<evidence type="ECO:0000313" key="5">
    <source>
        <dbReference type="Proteomes" id="UP000317496"/>
    </source>
</evidence>
<proteinExistence type="predicted"/>
<dbReference type="SUPFAM" id="SSF63411">
    <property type="entry name" value="LuxS/MPP-like metallohydrolase"/>
    <property type="match status" value="2"/>
</dbReference>
<gene>
    <name evidence="4" type="ORF">FNB15_00345</name>
</gene>
<sequence>MRRFVIAVLLLASSLLWAALPAAASPKIERIKTPLGIEVWFVREPSIPILSLQATWRGGSSSEPAGQEGLAQLATGLLNEGAGDLSADDFQIALQESAVDMGFSTERDYTTATIRTLTVNRARAFDLLKLALTAPRFDDEPVQRVKAQARVAYERSRTSPNALVGERFAQLAYGDHPYGRRSAPSTESLERIDRAALAGFTTSLLARSNLVIGAVGDVAPEDLARLVDTSFGSLPMQASVTLPVPVVPKTAAQPVVIPFPNPQSILLFGAPGIAREDPDWYAATVLNQVLGGGGMTSRLFEEVREKRGLVYSVGTQLAPYKAAALVSGSLATSNAQVGDALKLVRAELARVAKEGVTDRELAAAKSYMTGSFPLRLNSNAAIAGMLVAIQNTGLPPDYIDAYPGLINSVTQDDIRRVAERLFARNDYLVVVVGQPAGLETPASGKQGG</sequence>
<dbReference type="InterPro" id="IPR007863">
    <property type="entry name" value="Peptidase_M16_C"/>
</dbReference>
<keyword evidence="5" id="KW-1185">Reference proteome</keyword>
<dbReference type="PANTHER" id="PTHR11851:SF224">
    <property type="entry name" value="PROCESSING PROTEASE"/>
    <property type="match status" value="1"/>
</dbReference>
<dbReference type="InterPro" id="IPR011765">
    <property type="entry name" value="Pept_M16_N"/>
</dbReference>
<feature type="domain" description="Peptidase M16 C-terminal" evidence="3">
    <location>
        <begin position="192"/>
        <end position="366"/>
    </location>
</feature>
<dbReference type="RefSeq" id="WP_144066808.1">
    <property type="nucleotide sequence ID" value="NZ_CP041636.1"/>
</dbReference>
<dbReference type="EMBL" id="CP041636">
    <property type="protein sequence ID" value="QDO95827.1"/>
    <property type="molecule type" value="Genomic_DNA"/>
</dbReference>
<feature type="signal peptide" evidence="1">
    <location>
        <begin position="1"/>
        <end position="18"/>
    </location>
</feature>
<name>A0A516GWC3_9PROT</name>
<evidence type="ECO:0000256" key="1">
    <source>
        <dbReference type="SAM" id="SignalP"/>
    </source>
</evidence>
<dbReference type="PANTHER" id="PTHR11851">
    <property type="entry name" value="METALLOPROTEASE"/>
    <property type="match status" value="1"/>
</dbReference>
<dbReference type="InterPro" id="IPR050361">
    <property type="entry name" value="MPP/UQCRC_Complex"/>
</dbReference>
<dbReference type="OrthoDB" id="9811314at2"/>
<dbReference type="Pfam" id="PF00675">
    <property type="entry name" value="Peptidase_M16"/>
    <property type="match status" value="1"/>
</dbReference>
<dbReference type="InterPro" id="IPR011249">
    <property type="entry name" value="Metalloenz_LuxS/M16"/>
</dbReference>